<dbReference type="Gene3D" id="2.60.40.10">
    <property type="entry name" value="Immunoglobulins"/>
    <property type="match status" value="2"/>
</dbReference>
<name>R3TPU1_9ENTE</name>
<keyword evidence="5" id="KW-0732">Signal</keyword>
<dbReference type="InterPro" id="IPR011252">
    <property type="entry name" value="Fibrogen-bd_dom1"/>
</dbReference>
<comment type="caution">
    <text evidence="10">The sequence shown here is derived from an EMBL/GenBank/DDBJ whole genome shotgun (WGS) entry which is preliminary data.</text>
</comment>
<evidence type="ECO:0000256" key="4">
    <source>
        <dbReference type="ARBA" id="ARBA00022525"/>
    </source>
</evidence>
<dbReference type="HOGENOM" id="CLU_019685_1_0_9"/>
<protein>
    <submittedName>
        <fullName evidence="10">LPXTG-domain-containing protein cell wall anchor domain</fullName>
    </submittedName>
</protein>
<dbReference type="InterPro" id="IPR019931">
    <property type="entry name" value="LPXTG_anchor"/>
</dbReference>
<evidence type="ECO:0000256" key="1">
    <source>
        <dbReference type="ARBA" id="ARBA00004168"/>
    </source>
</evidence>
<dbReference type="SUPFAM" id="SSF49401">
    <property type="entry name" value="Bacterial adhesins"/>
    <property type="match status" value="2"/>
</dbReference>
<gene>
    <name evidence="10" type="ORF">UC3_02080</name>
</gene>
<dbReference type="Pfam" id="PF17961">
    <property type="entry name" value="Big_8"/>
    <property type="match status" value="1"/>
</dbReference>
<dbReference type="PATRIC" id="fig|1158610.3.peg.2076"/>
<comment type="similarity">
    <text evidence="2">Belongs to the serine-aspartate repeat-containing protein (SDr) family.</text>
</comment>
<dbReference type="InterPro" id="IPR041171">
    <property type="entry name" value="SDR_Ig"/>
</dbReference>
<dbReference type="AlphaFoldDB" id="R3TPU1"/>
<evidence type="ECO:0000313" key="10">
    <source>
        <dbReference type="EMBL" id="EOL43103.1"/>
    </source>
</evidence>
<evidence type="ECO:0000256" key="3">
    <source>
        <dbReference type="ARBA" id="ARBA00022512"/>
    </source>
</evidence>
<sequence length="599" mass="64862">MQMKRKSLISSLVIFLGLISQLFISVPALAAVDYGEQLLTHSELQDEYGNAKDHFTLYDTMVAHYDFVIPDDVAIHNGDSMTISLPPELVISGSLGFAVTDDSGNIVGQATVDKESGKVVIVFTDYYETHPNDKKGSFNVYTQWNKENVTSNQDVEVNLGTGGSTIHIDEDPGVGSDEKLSKWGWVDDNDPTLIHWVVRVNFEGNEIQNAVYTDYIGANQLLVPGTANATLGYFDANNTFIWEDDLDSSKISEAADGLSFTVNYGTLEKSSVIYYDTKATDNGLSSQYENSGKLTGSNIEEVTISVYTPKTGGNGNGSGANQSVLLTKKDAATSQVLDGAMFKLLDANGNLIKENLITDANGQLKVEGLASGNYFFVETKAPAGYLLDNTPLSFEIVKNQETAVQVEMTNIKAFGQVILTKIDGKTGLELSGALFELQDQKGTSLQENLRTDKNGQIHITNLAPGEYQFIETQAPDGYQLDQKPVKFTIKKNDETIVYVSKENTLLPTVPTPSESSTTESTTSESASSESETTESSTSYSSTGASSVSDDSSSRSSSSSSFERNKTTHLPKTGEHLTKGLTILGGSLLLLTGIYLFKRP</sequence>
<dbReference type="Gene3D" id="2.60.40.740">
    <property type="match status" value="1"/>
</dbReference>
<dbReference type="Pfam" id="PF17802">
    <property type="entry name" value="SpaA"/>
    <property type="match status" value="2"/>
</dbReference>
<dbReference type="eggNOG" id="COG4932">
    <property type="taxonomic scope" value="Bacteria"/>
</dbReference>
<evidence type="ECO:0000259" key="9">
    <source>
        <dbReference type="PROSITE" id="PS50847"/>
    </source>
</evidence>
<feature type="compositionally biased region" description="Low complexity" evidence="7">
    <location>
        <begin position="513"/>
        <end position="560"/>
    </location>
</feature>
<organism evidence="10 11">
    <name type="scientific">Enterococcus phoeniculicola ATCC BAA-412</name>
    <dbReference type="NCBI Taxonomy" id="1158610"/>
    <lineage>
        <taxon>Bacteria</taxon>
        <taxon>Bacillati</taxon>
        <taxon>Bacillota</taxon>
        <taxon>Bacilli</taxon>
        <taxon>Lactobacillales</taxon>
        <taxon>Enterococcaceae</taxon>
        <taxon>Enterococcus</taxon>
    </lineage>
</organism>
<dbReference type="InterPro" id="IPR008966">
    <property type="entry name" value="Adhesion_dom_sf"/>
</dbReference>
<dbReference type="PANTHER" id="PTHR36108:SF13">
    <property type="entry name" value="COLOSSIN-B-RELATED"/>
    <property type="match status" value="1"/>
</dbReference>
<dbReference type="PANTHER" id="PTHR36108">
    <property type="entry name" value="COLOSSIN-B-RELATED"/>
    <property type="match status" value="1"/>
</dbReference>
<evidence type="ECO:0000256" key="6">
    <source>
        <dbReference type="ARBA" id="ARBA00023088"/>
    </source>
</evidence>
<dbReference type="GO" id="GO:0007155">
    <property type="term" value="P:cell adhesion"/>
    <property type="evidence" value="ECO:0007669"/>
    <property type="project" value="InterPro"/>
</dbReference>
<evidence type="ECO:0000256" key="7">
    <source>
        <dbReference type="SAM" id="MobiDB-lite"/>
    </source>
</evidence>
<dbReference type="InterPro" id="IPR008456">
    <property type="entry name" value="Collagen-bd_dom"/>
</dbReference>
<dbReference type="InterPro" id="IPR041033">
    <property type="entry name" value="SpaA_PFL_dom_1"/>
</dbReference>
<dbReference type="EMBL" id="AJAT01000016">
    <property type="protein sequence ID" value="EOL43103.1"/>
    <property type="molecule type" value="Genomic_DNA"/>
</dbReference>
<dbReference type="STRING" id="154621.RV11_GL003079"/>
<evidence type="ECO:0000256" key="2">
    <source>
        <dbReference type="ARBA" id="ARBA00007257"/>
    </source>
</evidence>
<dbReference type="GO" id="GO:0005518">
    <property type="term" value="F:collagen binding"/>
    <property type="evidence" value="ECO:0007669"/>
    <property type="project" value="InterPro"/>
</dbReference>
<dbReference type="RefSeq" id="WP_010768742.1">
    <property type="nucleotide sequence ID" value="NZ_ASWE01000002.1"/>
</dbReference>
<dbReference type="Pfam" id="PF05737">
    <property type="entry name" value="Collagen_bind"/>
    <property type="match status" value="1"/>
</dbReference>
<dbReference type="SUPFAM" id="SSF49478">
    <property type="entry name" value="Cna protein B-type domain"/>
    <property type="match status" value="2"/>
</dbReference>
<evidence type="ECO:0000256" key="5">
    <source>
        <dbReference type="ARBA" id="ARBA00022729"/>
    </source>
</evidence>
<evidence type="ECO:0000256" key="8">
    <source>
        <dbReference type="SAM" id="Phobius"/>
    </source>
</evidence>
<dbReference type="NCBIfam" id="TIGR01167">
    <property type="entry name" value="LPXTG_anchor"/>
    <property type="match status" value="1"/>
</dbReference>
<keyword evidence="8" id="KW-1133">Transmembrane helix</keyword>
<dbReference type="PROSITE" id="PS50847">
    <property type="entry name" value="GRAM_POS_ANCHORING"/>
    <property type="match status" value="1"/>
</dbReference>
<comment type="subcellular location">
    <subcellularLocation>
        <location evidence="1">Secreted</location>
        <location evidence="1">Cell wall</location>
        <topology evidence="1">Peptidoglycan-anchor</topology>
    </subcellularLocation>
</comment>
<dbReference type="OrthoDB" id="2194620at2"/>
<reference evidence="10 11" key="1">
    <citation type="submission" date="2013-02" db="EMBL/GenBank/DDBJ databases">
        <title>The Genome Sequence of Enterococcus phoeniculicola BAA-412.</title>
        <authorList>
            <consortium name="The Broad Institute Genome Sequencing Platform"/>
            <consortium name="The Broad Institute Genome Sequencing Center for Infectious Disease"/>
            <person name="Earl A.M."/>
            <person name="Gilmore M.S."/>
            <person name="Lebreton F."/>
            <person name="Walker B."/>
            <person name="Young S.K."/>
            <person name="Zeng Q."/>
            <person name="Gargeya S."/>
            <person name="Fitzgerald M."/>
            <person name="Haas B."/>
            <person name="Abouelleil A."/>
            <person name="Alvarado L."/>
            <person name="Arachchi H.M."/>
            <person name="Berlin A.M."/>
            <person name="Chapman S.B."/>
            <person name="Dewar J."/>
            <person name="Goldberg J."/>
            <person name="Griggs A."/>
            <person name="Gujja S."/>
            <person name="Hansen M."/>
            <person name="Howarth C."/>
            <person name="Imamovic A."/>
            <person name="Larimer J."/>
            <person name="McCowan C."/>
            <person name="Murphy C."/>
            <person name="Neiman D."/>
            <person name="Pearson M."/>
            <person name="Priest M."/>
            <person name="Roberts A."/>
            <person name="Saif S."/>
            <person name="Shea T."/>
            <person name="Sisk P."/>
            <person name="Sykes S."/>
            <person name="Wortman J."/>
            <person name="Nusbaum C."/>
            <person name="Birren B."/>
        </authorList>
    </citation>
    <scope>NUCLEOTIDE SEQUENCE [LARGE SCALE GENOMIC DNA]</scope>
    <source>
        <strain evidence="10 11">ATCC BAA-412</strain>
    </source>
</reference>
<keyword evidence="4" id="KW-0964">Secreted</keyword>
<evidence type="ECO:0000313" key="11">
    <source>
        <dbReference type="Proteomes" id="UP000013785"/>
    </source>
</evidence>
<keyword evidence="8" id="KW-0812">Transmembrane</keyword>
<accession>R3TPU1</accession>
<keyword evidence="8" id="KW-0472">Membrane</keyword>
<feature type="region of interest" description="Disordered" evidence="7">
    <location>
        <begin position="506"/>
        <end position="572"/>
    </location>
</feature>
<dbReference type="InterPro" id="IPR013783">
    <property type="entry name" value="Ig-like_fold"/>
</dbReference>
<keyword evidence="11" id="KW-1185">Reference proteome</keyword>
<keyword evidence="6" id="KW-0572">Peptidoglycan-anchor</keyword>
<feature type="transmembrane region" description="Helical" evidence="8">
    <location>
        <begin position="579"/>
        <end position="596"/>
    </location>
</feature>
<dbReference type="Gene3D" id="2.60.40.1280">
    <property type="match status" value="1"/>
</dbReference>
<feature type="domain" description="Gram-positive cocci surface proteins LPxTG" evidence="9">
    <location>
        <begin position="569"/>
        <end position="599"/>
    </location>
</feature>
<keyword evidence="3" id="KW-0134">Cell wall</keyword>
<dbReference type="Pfam" id="PF00746">
    <property type="entry name" value="Gram_pos_anchor"/>
    <property type="match status" value="1"/>
</dbReference>
<proteinExistence type="inferred from homology"/>
<dbReference type="Proteomes" id="UP000013785">
    <property type="component" value="Unassembled WGS sequence"/>
</dbReference>